<dbReference type="Proteomes" id="UP000236621">
    <property type="component" value="Unassembled WGS sequence"/>
</dbReference>
<accession>A0A2K3QAI7</accession>
<keyword evidence="3" id="KW-1185">Reference proteome</keyword>
<evidence type="ECO:0000313" key="2">
    <source>
        <dbReference type="EMBL" id="PNY24511.1"/>
    </source>
</evidence>
<dbReference type="OrthoDB" id="4927945at2759"/>
<sequence length="98" mass="10255">MPTPGDVKSWEDRESEATDMAQAYRDLARGEQTAAALEANLSVLHSRLDAMLAGLEPKEAAVADASLTGPAAATITDETAGSNDEKPQDGGGEKKKQK</sequence>
<reference evidence="2 3" key="1">
    <citation type="submission" date="2017-08" db="EMBL/GenBank/DDBJ databases">
        <title>Harnessing the power of phylogenomics to disentangle the directionality and signatures of interkingdom host jumping in the parasitic fungal genus Tolypocladium.</title>
        <authorList>
            <person name="Quandt C.A."/>
            <person name="Patterson W."/>
            <person name="Spatafora J.W."/>
        </authorList>
    </citation>
    <scope>NUCLEOTIDE SEQUENCE [LARGE SCALE GENOMIC DNA]</scope>
    <source>
        <strain evidence="2 3">CBS 113982</strain>
    </source>
</reference>
<dbReference type="AlphaFoldDB" id="A0A2K3QAI7"/>
<protein>
    <submittedName>
        <fullName evidence="2">Uncharacterized protein</fullName>
    </submittedName>
</protein>
<comment type="caution">
    <text evidence="2">The sequence shown here is derived from an EMBL/GenBank/DDBJ whole genome shotgun (WGS) entry which is preliminary data.</text>
</comment>
<feature type="region of interest" description="Disordered" evidence="1">
    <location>
        <begin position="64"/>
        <end position="98"/>
    </location>
</feature>
<gene>
    <name evidence="2" type="ORF">TCAP_05538</name>
</gene>
<dbReference type="EMBL" id="NRSZ01000875">
    <property type="protein sequence ID" value="PNY24511.1"/>
    <property type="molecule type" value="Genomic_DNA"/>
</dbReference>
<evidence type="ECO:0000256" key="1">
    <source>
        <dbReference type="SAM" id="MobiDB-lite"/>
    </source>
</evidence>
<organism evidence="2 3">
    <name type="scientific">Tolypocladium capitatum</name>
    <dbReference type="NCBI Taxonomy" id="45235"/>
    <lineage>
        <taxon>Eukaryota</taxon>
        <taxon>Fungi</taxon>
        <taxon>Dikarya</taxon>
        <taxon>Ascomycota</taxon>
        <taxon>Pezizomycotina</taxon>
        <taxon>Sordariomycetes</taxon>
        <taxon>Hypocreomycetidae</taxon>
        <taxon>Hypocreales</taxon>
        <taxon>Ophiocordycipitaceae</taxon>
        <taxon>Tolypocladium</taxon>
    </lineage>
</organism>
<feature type="compositionally biased region" description="Basic and acidic residues" evidence="1">
    <location>
        <begin position="83"/>
        <end position="98"/>
    </location>
</feature>
<name>A0A2K3QAI7_9HYPO</name>
<evidence type="ECO:0000313" key="3">
    <source>
        <dbReference type="Proteomes" id="UP000236621"/>
    </source>
</evidence>
<proteinExistence type="predicted"/>